<dbReference type="PANTHER" id="PTHR30146:SF153">
    <property type="entry name" value="LACTOSE OPERON REPRESSOR"/>
    <property type="match status" value="1"/>
</dbReference>
<dbReference type="GO" id="GO:0003677">
    <property type="term" value="F:DNA binding"/>
    <property type="evidence" value="ECO:0007669"/>
    <property type="project" value="UniProtKB-KW"/>
</dbReference>
<evidence type="ECO:0000256" key="2">
    <source>
        <dbReference type="ARBA" id="ARBA00023125"/>
    </source>
</evidence>
<dbReference type="EMBL" id="JBHSPR010000069">
    <property type="protein sequence ID" value="MFC6022876.1"/>
    <property type="molecule type" value="Genomic_DNA"/>
</dbReference>
<keyword evidence="3" id="KW-0804">Transcription</keyword>
<dbReference type="PROSITE" id="PS00356">
    <property type="entry name" value="HTH_LACI_1"/>
    <property type="match status" value="1"/>
</dbReference>
<protein>
    <submittedName>
        <fullName evidence="5">LacI family DNA-binding transcriptional regulator</fullName>
    </submittedName>
</protein>
<dbReference type="CDD" id="cd01392">
    <property type="entry name" value="HTH_LacI"/>
    <property type="match status" value="1"/>
</dbReference>
<organism evidence="5 6">
    <name type="scientific">Plantactinospora solaniradicis</name>
    <dbReference type="NCBI Taxonomy" id="1723736"/>
    <lineage>
        <taxon>Bacteria</taxon>
        <taxon>Bacillati</taxon>
        <taxon>Actinomycetota</taxon>
        <taxon>Actinomycetes</taxon>
        <taxon>Micromonosporales</taxon>
        <taxon>Micromonosporaceae</taxon>
        <taxon>Plantactinospora</taxon>
    </lineage>
</organism>
<dbReference type="SUPFAM" id="SSF53822">
    <property type="entry name" value="Periplasmic binding protein-like I"/>
    <property type="match status" value="1"/>
</dbReference>
<dbReference type="Pfam" id="PF00356">
    <property type="entry name" value="LacI"/>
    <property type="match status" value="1"/>
</dbReference>
<evidence type="ECO:0000313" key="5">
    <source>
        <dbReference type="EMBL" id="MFC6022876.1"/>
    </source>
</evidence>
<proteinExistence type="predicted"/>
<evidence type="ECO:0000259" key="4">
    <source>
        <dbReference type="PROSITE" id="PS50932"/>
    </source>
</evidence>
<dbReference type="CDD" id="cd06267">
    <property type="entry name" value="PBP1_LacI_sugar_binding-like"/>
    <property type="match status" value="1"/>
</dbReference>
<evidence type="ECO:0000256" key="1">
    <source>
        <dbReference type="ARBA" id="ARBA00023015"/>
    </source>
</evidence>
<keyword evidence="1" id="KW-0805">Transcription regulation</keyword>
<reference evidence="6" key="1">
    <citation type="journal article" date="2019" name="Int. J. Syst. Evol. Microbiol.">
        <title>The Global Catalogue of Microorganisms (GCM) 10K type strain sequencing project: providing services to taxonomists for standard genome sequencing and annotation.</title>
        <authorList>
            <consortium name="The Broad Institute Genomics Platform"/>
            <consortium name="The Broad Institute Genome Sequencing Center for Infectious Disease"/>
            <person name="Wu L."/>
            <person name="Ma J."/>
        </authorList>
    </citation>
    <scope>NUCLEOTIDE SEQUENCE [LARGE SCALE GENOMIC DNA]</scope>
    <source>
        <strain evidence="6">ZS-35-S2</strain>
    </source>
</reference>
<feature type="domain" description="HTH lacI-type" evidence="4">
    <location>
        <begin position="13"/>
        <end position="67"/>
    </location>
</feature>
<dbReference type="InterPro" id="IPR010982">
    <property type="entry name" value="Lambda_DNA-bd_dom_sf"/>
</dbReference>
<dbReference type="InterPro" id="IPR000843">
    <property type="entry name" value="HTH_LacI"/>
</dbReference>
<keyword evidence="6" id="KW-1185">Reference proteome</keyword>
<dbReference type="SMART" id="SM00354">
    <property type="entry name" value="HTH_LACI"/>
    <property type="match status" value="1"/>
</dbReference>
<dbReference type="Gene3D" id="1.10.260.40">
    <property type="entry name" value="lambda repressor-like DNA-binding domains"/>
    <property type="match status" value="1"/>
</dbReference>
<dbReference type="SUPFAM" id="SSF47413">
    <property type="entry name" value="lambda repressor-like DNA-binding domains"/>
    <property type="match status" value="1"/>
</dbReference>
<dbReference type="InterPro" id="IPR028082">
    <property type="entry name" value="Peripla_BP_I"/>
</dbReference>
<dbReference type="Proteomes" id="UP001596203">
    <property type="component" value="Unassembled WGS sequence"/>
</dbReference>
<dbReference type="InterPro" id="IPR046335">
    <property type="entry name" value="LacI/GalR-like_sensor"/>
</dbReference>
<dbReference type="PROSITE" id="PS50932">
    <property type="entry name" value="HTH_LACI_2"/>
    <property type="match status" value="1"/>
</dbReference>
<comment type="caution">
    <text evidence="5">The sequence shown here is derived from an EMBL/GenBank/DDBJ whole genome shotgun (WGS) entry which is preliminary data.</text>
</comment>
<dbReference type="Gene3D" id="3.40.50.2300">
    <property type="match status" value="2"/>
</dbReference>
<dbReference type="Pfam" id="PF13377">
    <property type="entry name" value="Peripla_BP_3"/>
    <property type="match status" value="1"/>
</dbReference>
<accession>A0ABW1KNJ8</accession>
<sequence>MAKKLTPDNGNRSTIRDVAARAGVSPATVSRVLIGNYPVASATRAKVQRAMRELDYVVNAQARALSGASTKTVAFLVDDVTGAFYAHIARGCEQQAKAEGRLCILCTTEGDAQSIFLFVELMREQNADAVVVVGGAWENDEYEQRMIHYARALHRSGSRLVLVGRPPLAEDAPATAVEYDNEGGAYAITSHLLAAGHRRIVYLGAVPGLLTSSQRLRGFRRAHEVHGVDHDPSLVLPGEFSRSYGYQRTRQLLATGHGATAILAATDVVAAGALRALHEAGVRVPDDMALAGYDDIPLAGDLYPALTTVHVPQEELGRAAVRLALSRDQHTGAQHLMLGTHVVVRDSAPSPGRSTRV</sequence>
<evidence type="ECO:0000256" key="3">
    <source>
        <dbReference type="ARBA" id="ARBA00023163"/>
    </source>
</evidence>
<dbReference type="RefSeq" id="WP_377432736.1">
    <property type="nucleotide sequence ID" value="NZ_JBHSPR010000069.1"/>
</dbReference>
<evidence type="ECO:0000313" key="6">
    <source>
        <dbReference type="Proteomes" id="UP001596203"/>
    </source>
</evidence>
<dbReference type="PANTHER" id="PTHR30146">
    <property type="entry name" value="LACI-RELATED TRANSCRIPTIONAL REPRESSOR"/>
    <property type="match status" value="1"/>
</dbReference>
<keyword evidence="2 5" id="KW-0238">DNA-binding</keyword>
<gene>
    <name evidence="5" type="ORF">ACFP2T_42820</name>
</gene>
<name>A0ABW1KNJ8_9ACTN</name>